<organism evidence="1 2">
    <name type="scientific">Iris pallida</name>
    <name type="common">Sweet iris</name>
    <dbReference type="NCBI Taxonomy" id="29817"/>
    <lineage>
        <taxon>Eukaryota</taxon>
        <taxon>Viridiplantae</taxon>
        <taxon>Streptophyta</taxon>
        <taxon>Embryophyta</taxon>
        <taxon>Tracheophyta</taxon>
        <taxon>Spermatophyta</taxon>
        <taxon>Magnoliopsida</taxon>
        <taxon>Liliopsida</taxon>
        <taxon>Asparagales</taxon>
        <taxon>Iridaceae</taxon>
        <taxon>Iridoideae</taxon>
        <taxon>Irideae</taxon>
        <taxon>Iris</taxon>
    </lineage>
</organism>
<reference evidence="1" key="2">
    <citation type="submission" date="2023-04" db="EMBL/GenBank/DDBJ databases">
        <authorList>
            <person name="Bruccoleri R.E."/>
            <person name="Oakeley E.J."/>
            <person name="Faust A.-M."/>
            <person name="Dessus-Babus S."/>
            <person name="Altorfer M."/>
            <person name="Burckhardt D."/>
            <person name="Oertli M."/>
            <person name="Naumann U."/>
            <person name="Petersen F."/>
            <person name="Wong J."/>
        </authorList>
    </citation>
    <scope>NUCLEOTIDE SEQUENCE</scope>
    <source>
        <strain evidence="1">GSM-AAB239-AS_SAM_17_03QT</strain>
        <tissue evidence="1">Leaf</tissue>
    </source>
</reference>
<accession>A0AAX6F8W0</accession>
<dbReference type="Proteomes" id="UP001140949">
    <property type="component" value="Unassembled WGS sequence"/>
</dbReference>
<keyword evidence="2" id="KW-1185">Reference proteome</keyword>
<protein>
    <submittedName>
        <fullName evidence="1">Photosystem II protein D2 (Plastid)</fullName>
    </submittedName>
</protein>
<name>A0AAX6F8W0_IRIPA</name>
<comment type="caution">
    <text evidence="1">The sequence shown here is derived from an EMBL/GenBank/DDBJ whole genome shotgun (WGS) entry which is preliminary data.</text>
</comment>
<gene>
    <name evidence="1" type="ORF">M6B38_147055</name>
</gene>
<reference evidence="1" key="1">
    <citation type="journal article" date="2023" name="GigaByte">
        <title>Genome assembly of the bearded iris, Iris pallida Lam.</title>
        <authorList>
            <person name="Bruccoleri R.E."/>
            <person name="Oakeley E.J."/>
            <person name="Faust A.M.E."/>
            <person name="Altorfer M."/>
            <person name="Dessus-Babus S."/>
            <person name="Burckhardt D."/>
            <person name="Oertli M."/>
            <person name="Naumann U."/>
            <person name="Petersen F."/>
            <person name="Wong J."/>
        </authorList>
    </citation>
    <scope>NUCLEOTIDE SEQUENCE</scope>
    <source>
        <strain evidence="1">GSM-AAB239-AS_SAM_17_03QT</strain>
    </source>
</reference>
<sequence>MKWVQRPIMKPLKEEDKSKYSCYTKTGRKEPTGLTQWINQEYGNKNSNWTRECDCIIRSQLNRSGKFELT</sequence>
<dbReference type="EMBL" id="JANAVB010030818">
    <property type="protein sequence ID" value="KAJ6812786.1"/>
    <property type="molecule type" value="Genomic_DNA"/>
</dbReference>
<evidence type="ECO:0000313" key="2">
    <source>
        <dbReference type="Proteomes" id="UP001140949"/>
    </source>
</evidence>
<evidence type="ECO:0000313" key="1">
    <source>
        <dbReference type="EMBL" id="KAJ6812786.1"/>
    </source>
</evidence>
<dbReference type="AlphaFoldDB" id="A0AAX6F8W0"/>
<proteinExistence type="predicted"/>